<keyword evidence="4" id="KW-1185">Reference proteome</keyword>
<reference evidence="3 4" key="1">
    <citation type="submission" date="2020-08" db="EMBL/GenBank/DDBJ databases">
        <title>Genomic Encyclopedia of Type Strains, Phase IV (KMG-IV): sequencing the most valuable type-strain genomes for metagenomic binning, comparative biology and taxonomic classification.</title>
        <authorList>
            <person name="Goeker M."/>
        </authorList>
    </citation>
    <scope>NUCLEOTIDE SEQUENCE [LARGE SCALE GENOMIC DNA]</scope>
    <source>
        <strain evidence="3 4">DSM 16325</strain>
    </source>
</reference>
<evidence type="ECO:0000259" key="2">
    <source>
        <dbReference type="Pfam" id="PF02557"/>
    </source>
</evidence>
<dbReference type="PANTHER" id="PTHR34385:SF1">
    <property type="entry name" value="PEPTIDOGLYCAN L-ALANYL-D-GLUTAMATE ENDOPEPTIDASE CWLK"/>
    <property type="match status" value="1"/>
</dbReference>
<keyword evidence="3" id="KW-0378">Hydrolase</keyword>
<dbReference type="Gene3D" id="3.30.1380.10">
    <property type="match status" value="1"/>
</dbReference>
<dbReference type="InterPro" id="IPR052179">
    <property type="entry name" value="DD-CPase-like"/>
</dbReference>
<dbReference type="AlphaFoldDB" id="A0A7W8MTD2"/>
<feature type="region of interest" description="Disordered" evidence="1">
    <location>
        <begin position="28"/>
        <end position="65"/>
    </location>
</feature>
<evidence type="ECO:0000313" key="4">
    <source>
        <dbReference type="Proteomes" id="UP000520011"/>
    </source>
</evidence>
<dbReference type="GO" id="GO:0006508">
    <property type="term" value="P:proteolysis"/>
    <property type="evidence" value="ECO:0007669"/>
    <property type="project" value="InterPro"/>
</dbReference>
<comment type="caution">
    <text evidence="3">The sequence shown here is derived from an EMBL/GenBank/DDBJ whole genome shotgun (WGS) entry which is preliminary data.</text>
</comment>
<name>A0A7W8MTD2_9BACL</name>
<dbReference type="RefSeq" id="WP_281375839.1">
    <property type="nucleotide sequence ID" value="NZ_JACHEP010000001.1"/>
</dbReference>
<feature type="compositionally biased region" description="Low complexity" evidence="1">
    <location>
        <begin position="50"/>
        <end position="61"/>
    </location>
</feature>
<dbReference type="EC" id="3.4.16.4" evidence="3"/>
<dbReference type="Proteomes" id="UP000520011">
    <property type="component" value="Unassembled WGS sequence"/>
</dbReference>
<dbReference type="GO" id="GO:0009002">
    <property type="term" value="F:serine-type D-Ala-D-Ala carboxypeptidase activity"/>
    <property type="evidence" value="ECO:0007669"/>
    <property type="project" value="UniProtKB-EC"/>
</dbReference>
<proteinExistence type="predicted"/>
<dbReference type="CDD" id="cd14852">
    <property type="entry name" value="LD-carboxypeptidase"/>
    <property type="match status" value="1"/>
</dbReference>
<dbReference type="EMBL" id="JACHEP010000001">
    <property type="protein sequence ID" value="MBB5323009.1"/>
    <property type="molecule type" value="Genomic_DNA"/>
</dbReference>
<dbReference type="Pfam" id="PF02557">
    <property type="entry name" value="VanY"/>
    <property type="match status" value="1"/>
</dbReference>
<organism evidence="3 4">
    <name type="scientific">Anoxybacteroides tepidamans</name>
    <dbReference type="NCBI Taxonomy" id="265948"/>
    <lineage>
        <taxon>Bacteria</taxon>
        <taxon>Bacillati</taxon>
        <taxon>Bacillota</taxon>
        <taxon>Bacilli</taxon>
        <taxon>Bacillales</taxon>
        <taxon>Anoxybacillaceae</taxon>
        <taxon>Anoxybacteroides</taxon>
    </lineage>
</organism>
<evidence type="ECO:0000256" key="1">
    <source>
        <dbReference type="SAM" id="MobiDB-lite"/>
    </source>
</evidence>
<keyword evidence="3" id="KW-0121">Carboxypeptidase</keyword>
<sequence length="285" mass="32123">MKRTFLTIATFYLVAGCAPIQENLQPQKPLTVQRQTERSNEQTETKQLTEQPNVVQNPNNEPRTEAAVDSDLLLESKYWNVVEVQNGIKVIMNPANILALVNKEQNLPATYKPSDLVVPNVPFSFSETNVEKRYMRLEAAKALEQLFASARQVGIQLVAVSGYRSYERQKELFDEEVKKSGKEKAIHVVAIPGQSEHQTGLAVDISSPSAKNGLTAAFGDTKEGKWVAAHAYEYGFIIRYPKGKEAITGYQYEPWHLRYVGKKAAKVIFEKGITLEEYFQIVKKI</sequence>
<protein>
    <submittedName>
        <fullName evidence="3">D-alanyl-D-alanine carboxypeptidase</fullName>
        <ecNumber evidence="3">3.4.16.4</ecNumber>
    </submittedName>
</protein>
<evidence type="ECO:0000313" key="3">
    <source>
        <dbReference type="EMBL" id="MBB5323009.1"/>
    </source>
</evidence>
<keyword evidence="3" id="KW-0645">Protease</keyword>
<dbReference type="PROSITE" id="PS51257">
    <property type="entry name" value="PROKAR_LIPOPROTEIN"/>
    <property type="match status" value="1"/>
</dbReference>
<dbReference type="SUPFAM" id="SSF55166">
    <property type="entry name" value="Hedgehog/DD-peptidase"/>
    <property type="match status" value="1"/>
</dbReference>
<dbReference type="InterPro" id="IPR058193">
    <property type="entry name" value="VanY/YodJ_core_dom"/>
</dbReference>
<feature type="compositionally biased region" description="Basic and acidic residues" evidence="1">
    <location>
        <begin position="35"/>
        <end position="44"/>
    </location>
</feature>
<dbReference type="InterPro" id="IPR009045">
    <property type="entry name" value="Zn_M74/Hedgehog-like"/>
</dbReference>
<dbReference type="PANTHER" id="PTHR34385">
    <property type="entry name" value="D-ALANYL-D-ALANINE CARBOXYPEPTIDASE"/>
    <property type="match status" value="1"/>
</dbReference>
<gene>
    <name evidence="3" type="ORF">HNQ34_000086</name>
</gene>
<dbReference type="InterPro" id="IPR003709">
    <property type="entry name" value="VanY-like_core_dom"/>
</dbReference>
<accession>A0A7W8MTD2</accession>
<feature type="domain" description="D-alanyl-D-alanine carboxypeptidase-like core" evidence="2">
    <location>
        <begin position="133"/>
        <end position="262"/>
    </location>
</feature>